<evidence type="ECO:0000313" key="2">
    <source>
        <dbReference type="Proteomes" id="UP001293254"/>
    </source>
</evidence>
<protein>
    <submittedName>
        <fullName evidence="1">Uncharacterized protein</fullName>
    </submittedName>
</protein>
<proteinExistence type="predicted"/>
<gene>
    <name evidence="1" type="ORF">Salat_1594300</name>
</gene>
<dbReference type="AlphaFoldDB" id="A0AAE2CJA2"/>
<keyword evidence="2" id="KW-1185">Reference proteome</keyword>
<comment type="caution">
    <text evidence="1">The sequence shown here is derived from an EMBL/GenBank/DDBJ whole genome shotgun (WGS) entry which is preliminary data.</text>
</comment>
<sequence>MSSILHHIGGKSSDVVLAPSSGNKRYPKNLSHLFAIVQEEGEPLRSYVQRFSNEIQEIPNISPSFLSGIMAQGLRNSGLADSFIGEPTSNWDELLARAERFILTEESRRIKGAQRPHRVALKETY</sequence>
<organism evidence="1 2">
    <name type="scientific">Sesamum alatum</name>
    <dbReference type="NCBI Taxonomy" id="300844"/>
    <lineage>
        <taxon>Eukaryota</taxon>
        <taxon>Viridiplantae</taxon>
        <taxon>Streptophyta</taxon>
        <taxon>Embryophyta</taxon>
        <taxon>Tracheophyta</taxon>
        <taxon>Spermatophyta</taxon>
        <taxon>Magnoliopsida</taxon>
        <taxon>eudicotyledons</taxon>
        <taxon>Gunneridae</taxon>
        <taxon>Pentapetalae</taxon>
        <taxon>asterids</taxon>
        <taxon>lamiids</taxon>
        <taxon>Lamiales</taxon>
        <taxon>Pedaliaceae</taxon>
        <taxon>Sesamum</taxon>
    </lineage>
</organism>
<reference evidence="1" key="1">
    <citation type="submission" date="2020-06" db="EMBL/GenBank/DDBJ databases">
        <authorList>
            <person name="Li T."/>
            <person name="Hu X."/>
            <person name="Zhang T."/>
            <person name="Song X."/>
            <person name="Zhang H."/>
            <person name="Dai N."/>
            <person name="Sheng W."/>
            <person name="Hou X."/>
            <person name="Wei L."/>
        </authorList>
    </citation>
    <scope>NUCLEOTIDE SEQUENCE</scope>
    <source>
        <strain evidence="1">3651</strain>
        <tissue evidence="1">Leaf</tissue>
    </source>
</reference>
<name>A0AAE2CJA2_9LAMI</name>
<reference evidence="1" key="2">
    <citation type="journal article" date="2024" name="Plant">
        <title>Genomic evolution and insights into agronomic trait innovations of Sesamum species.</title>
        <authorList>
            <person name="Miao H."/>
            <person name="Wang L."/>
            <person name="Qu L."/>
            <person name="Liu H."/>
            <person name="Sun Y."/>
            <person name="Le M."/>
            <person name="Wang Q."/>
            <person name="Wei S."/>
            <person name="Zheng Y."/>
            <person name="Lin W."/>
            <person name="Duan Y."/>
            <person name="Cao H."/>
            <person name="Xiong S."/>
            <person name="Wang X."/>
            <person name="Wei L."/>
            <person name="Li C."/>
            <person name="Ma Q."/>
            <person name="Ju M."/>
            <person name="Zhao R."/>
            <person name="Li G."/>
            <person name="Mu C."/>
            <person name="Tian Q."/>
            <person name="Mei H."/>
            <person name="Zhang T."/>
            <person name="Gao T."/>
            <person name="Zhang H."/>
        </authorList>
    </citation>
    <scope>NUCLEOTIDE SEQUENCE</scope>
    <source>
        <strain evidence="1">3651</strain>
    </source>
</reference>
<dbReference type="Proteomes" id="UP001293254">
    <property type="component" value="Unassembled WGS sequence"/>
</dbReference>
<accession>A0AAE2CJA2</accession>
<dbReference type="EMBL" id="JACGWO010000006">
    <property type="protein sequence ID" value="KAK4424009.1"/>
    <property type="molecule type" value="Genomic_DNA"/>
</dbReference>
<evidence type="ECO:0000313" key="1">
    <source>
        <dbReference type="EMBL" id="KAK4424009.1"/>
    </source>
</evidence>